<dbReference type="GO" id="GO:0061630">
    <property type="term" value="F:ubiquitin protein ligase activity"/>
    <property type="evidence" value="ECO:0007669"/>
    <property type="project" value="UniProtKB-EC"/>
</dbReference>
<keyword evidence="8" id="KW-1185">Reference proteome</keyword>
<reference evidence="7 8" key="1">
    <citation type="journal article" date="2023" name="PLoS ONE">
        <title>Cytospora paraplurivora sp. nov. isolated from orchards with fruit tree decline syndrome in Ontario, Canada.</title>
        <authorList>
            <person name="Ilyukhin E."/>
            <person name="Nguyen H.D.T."/>
            <person name="Castle A.J."/>
            <person name="Ellouze W."/>
        </authorList>
    </citation>
    <scope>NUCLEOTIDE SEQUENCE [LARGE SCALE GENOMIC DNA]</scope>
    <source>
        <strain evidence="7 8">FDS-564</strain>
    </source>
</reference>
<organism evidence="7 8">
    <name type="scientific">Cytospora paraplurivora</name>
    <dbReference type="NCBI Taxonomy" id="2898453"/>
    <lineage>
        <taxon>Eukaryota</taxon>
        <taxon>Fungi</taxon>
        <taxon>Dikarya</taxon>
        <taxon>Ascomycota</taxon>
        <taxon>Pezizomycotina</taxon>
        <taxon>Sordariomycetes</taxon>
        <taxon>Sordariomycetidae</taxon>
        <taxon>Diaporthales</taxon>
        <taxon>Cytosporaceae</taxon>
        <taxon>Cytospora</taxon>
    </lineage>
</organism>
<dbReference type="PANTHER" id="PTHR46077:SF1">
    <property type="entry name" value="TOP1 BINDING ARGININE_SERINE RICH PROTEIN, E3 UBIQUITIN LIGASE"/>
    <property type="match status" value="1"/>
</dbReference>
<proteinExistence type="predicted"/>
<evidence type="ECO:0000313" key="7">
    <source>
        <dbReference type="EMBL" id="KAK7732258.1"/>
    </source>
</evidence>
<evidence type="ECO:0000256" key="1">
    <source>
        <dbReference type="ARBA" id="ARBA00000900"/>
    </source>
</evidence>
<feature type="compositionally biased region" description="Basic and acidic residues" evidence="6">
    <location>
        <begin position="26"/>
        <end position="36"/>
    </location>
</feature>
<dbReference type="GO" id="GO:0006513">
    <property type="term" value="P:protein monoubiquitination"/>
    <property type="evidence" value="ECO:0007669"/>
    <property type="project" value="TreeGrafter"/>
</dbReference>
<dbReference type="GO" id="GO:0000209">
    <property type="term" value="P:protein polyubiquitination"/>
    <property type="evidence" value="ECO:0007669"/>
    <property type="project" value="TreeGrafter"/>
</dbReference>
<evidence type="ECO:0000256" key="3">
    <source>
        <dbReference type="ARBA" id="ARBA00022679"/>
    </source>
</evidence>
<evidence type="ECO:0000313" key="8">
    <source>
        <dbReference type="Proteomes" id="UP001320245"/>
    </source>
</evidence>
<evidence type="ECO:0000256" key="5">
    <source>
        <dbReference type="ARBA" id="ARBA00023163"/>
    </source>
</evidence>
<keyword evidence="4" id="KW-0805">Transcription regulation</keyword>
<dbReference type="PANTHER" id="PTHR46077">
    <property type="entry name" value="E3 UBIQUITIN-PROTEIN LIGASE TOPORS"/>
    <property type="match status" value="1"/>
</dbReference>
<dbReference type="EC" id="2.3.2.27" evidence="2"/>
<name>A0AAN9U0I1_9PEZI</name>
<keyword evidence="5" id="KW-0804">Transcription</keyword>
<dbReference type="Proteomes" id="UP001320245">
    <property type="component" value="Unassembled WGS sequence"/>
</dbReference>
<evidence type="ECO:0000256" key="4">
    <source>
        <dbReference type="ARBA" id="ARBA00023015"/>
    </source>
</evidence>
<dbReference type="EMBL" id="JAJSPL020000052">
    <property type="protein sequence ID" value="KAK7732258.1"/>
    <property type="molecule type" value="Genomic_DNA"/>
</dbReference>
<evidence type="ECO:0000256" key="2">
    <source>
        <dbReference type="ARBA" id="ARBA00012483"/>
    </source>
</evidence>
<sequence>MAVTEDNLPAMQRIPKRGLEPAPETRSSENEPRGNDLRSPFSVDSLLRRFGPERTSTSFRNRPFGRERTRSATSTSNGRSSASGASAQDPLERRRDVYRKRLFSLHVGSNPRSRYRDVSPFDFNTSDDLQSRARAWIRRELQVFEFLSDDGGNLTENDTPPSEDTRRRRQNNAEFVLEYIIAILKTVDIQSSHAEDLLADFLGRDHTKLFLHELRNFLRSPYSVESWDRHVQYDEDLQTRPSPPVRTRDSRDTQRGHWRIYDRYRPSRTSRTRNGWSPYGQPGR</sequence>
<feature type="compositionally biased region" description="Basic and acidic residues" evidence="6">
    <location>
        <begin position="246"/>
        <end position="265"/>
    </location>
</feature>
<accession>A0AAN9U0I1</accession>
<comment type="caution">
    <text evidence="7">The sequence shown here is derived from an EMBL/GenBank/DDBJ whole genome shotgun (WGS) entry which is preliminary data.</text>
</comment>
<comment type="catalytic activity">
    <reaction evidence="1">
        <text>S-ubiquitinyl-[E2 ubiquitin-conjugating enzyme]-L-cysteine + [acceptor protein]-L-lysine = [E2 ubiquitin-conjugating enzyme]-L-cysteine + N(6)-ubiquitinyl-[acceptor protein]-L-lysine.</text>
        <dbReference type="EC" id="2.3.2.27"/>
    </reaction>
</comment>
<feature type="compositionally biased region" description="Low complexity" evidence="6">
    <location>
        <begin position="71"/>
        <end position="87"/>
    </location>
</feature>
<protein>
    <recommendedName>
        <fullName evidence="2">RING-type E3 ubiquitin transferase</fullName>
        <ecNumber evidence="2">2.3.2.27</ecNumber>
    </recommendedName>
</protein>
<keyword evidence="3" id="KW-0808">Transferase</keyword>
<feature type="region of interest" description="Disordered" evidence="6">
    <location>
        <begin position="1"/>
        <end position="93"/>
    </location>
</feature>
<feature type="region of interest" description="Disordered" evidence="6">
    <location>
        <begin position="235"/>
        <end position="284"/>
    </location>
</feature>
<gene>
    <name evidence="7" type="ORF">SLS53_008547</name>
</gene>
<evidence type="ECO:0000256" key="6">
    <source>
        <dbReference type="SAM" id="MobiDB-lite"/>
    </source>
</evidence>
<dbReference type="AlphaFoldDB" id="A0AAN9U0I1"/>